<keyword evidence="2" id="KW-0732">Signal</keyword>
<dbReference type="SUPFAM" id="SSF158745">
    <property type="entry name" value="LanC-like"/>
    <property type="match status" value="1"/>
</dbReference>
<evidence type="ECO:0000256" key="1">
    <source>
        <dbReference type="SAM" id="MobiDB-lite"/>
    </source>
</evidence>
<feature type="chain" id="PRO_5046594498" evidence="2">
    <location>
        <begin position="26"/>
        <end position="458"/>
    </location>
</feature>
<sequence length="458" mass="49984">MHSSIYSFRLSIISILLSINLVACGGSGGASSNSSPASNPTSTNPTGSVDNPLGPILPGAPANTDLERSMAIAAGILARQQPDGSWLFDNEGKLTTLTDAYQGQAGILQFLCLLYQRNSDPILRRSIENGANWLKNQNIEQIGPSLFSGQAGVAYVYLTLADTLHSVEWRTLAIRIAEKIQHDQTQLSGPGDMISGHISSGLFFLKLYSVTQEQRWLLVARDIADQSLSKAVKTSNGLHFETDIGGGKRVTYPGFAHGSAGAGYFLLALSQQLQSSSDSAIRQMSSRYSQSAKEIAQWLRSIALKNNELINWYRRDPDQLSTLQNQWCHGAPGIGLFFTKLYEVSGDPADLQMAIEAAKTVTKLSHTGTSLCHGLTGNAQLYLRLYRLTGDASYLQQARTTADQLWASRNTQLHYPSWMGEDGSQRIHNASLMTGNAGRAYFFLQMDAPQQLAMPFLE</sequence>
<organism evidence="3 4">
    <name type="scientific">Undibacterium danionis</name>
    <dbReference type="NCBI Taxonomy" id="1812100"/>
    <lineage>
        <taxon>Bacteria</taxon>
        <taxon>Pseudomonadati</taxon>
        <taxon>Pseudomonadota</taxon>
        <taxon>Betaproteobacteria</taxon>
        <taxon>Burkholderiales</taxon>
        <taxon>Oxalobacteraceae</taxon>
        <taxon>Undibacterium</taxon>
    </lineage>
</organism>
<dbReference type="PANTHER" id="PTHR12736">
    <property type="entry name" value="LANC-LIKE PROTEIN"/>
    <property type="match status" value="1"/>
</dbReference>
<dbReference type="Proteomes" id="UP001589844">
    <property type="component" value="Unassembled WGS sequence"/>
</dbReference>
<proteinExistence type="predicted"/>
<feature type="compositionally biased region" description="Low complexity" evidence="1">
    <location>
        <begin position="30"/>
        <end position="48"/>
    </location>
</feature>
<protein>
    <submittedName>
        <fullName evidence="3">Lanthionine synthetase LanC family protein</fullName>
    </submittedName>
</protein>
<evidence type="ECO:0000313" key="3">
    <source>
        <dbReference type="EMBL" id="MFC0349788.1"/>
    </source>
</evidence>
<dbReference type="Pfam" id="PF05147">
    <property type="entry name" value="LANC_like"/>
    <property type="match status" value="1"/>
</dbReference>
<dbReference type="CDD" id="cd04434">
    <property type="entry name" value="LanC_like"/>
    <property type="match status" value="1"/>
</dbReference>
<name>A0ABV6ID85_9BURK</name>
<dbReference type="PRINTS" id="PR01950">
    <property type="entry name" value="LANCSUPER"/>
</dbReference>
<dbReference type="RefSeq" id="WP_390211569.1">
    <property type="nucleotide sequence ID" value="NZ_JBHLXJ010000008.1"/>
</dbReference>
<feature type="signal peptide" evidence="2">
    <location>
        <begin position="1"/>
        <end position="25"/>
    </location>
</feature>
<feature type="region of interest" description="Disordered" evidence="1">
    <location>
        <begin position="30"/>
        <end position="60"/>
    </location>
</feature>
<comment type="caution">
    <text evidence="3">The sequence shown here is derived from an EMBL/GenBank/DDBJ whole genome shotgun (WGS) entry which is preliminary data.</text>
</comment>
<dbReference type="Gene3D" id="1.50.10.10">
    <property type="match status" value="1"/>
</dbReference>
<dbReference type="SMART" id="SM01260">
    <property type="entry name" value="LANC_like"/>
    <property type="match status" value="1"/>
</dbReference>
<dbReference type="EMBL" id="JBHLXJ010000008">
    <property type="protein sequence ID" value="MFC0349788.1"/>
    <property type="molecule type" value="Genomic_DNA"/>
</dbReference>
<reference evidence="3 4" key="1">
    <citation type="submission" date="2024-09" db="EMBL/GenBank/DDBJ databases">
        <authorList>
            <person name="Sun Q."/>
            <person name="Mori K."/>
        </authorList>
    </citation>
    <scope>NUCLEOTIDE SEQUENCE [LARGE SCALE GENOMIC DNA]</scope>
    <source>
        <strain evidence="3 4">CCM 8677</strain>
    </source>
</reference>
<accession>A0ABV6ID85</accession>
<dbReference type="PANTHER" id="PTHR12736:SF7">
    <property type="entry name" value="LANC-LIKE PROTEIN 3"/>
    <property type="match status" value="1"/>
</dbReference>
<gene>
    <name evidence="3" type="ORF">ACFFJH_08215</name>
</gene>
<dbReference type="InterPro" id="IPR012341">
    <property type="entry name" value="6hp_glycosidase-like_sf"/>
</dbReference>
<evidence type="ECO:0000313" key="4">
    <source>
        <dbReference type="Proteomes" id="UP001589844"/>
    </source>
</evidence>
<keyword evidence="4" id="KW-1185">Reference proteome</keyword>
<dbReference type="InterPro" id="IPR007822">
    <property type="entry name" value="LANC-like"/>
</dbReference>
<evidence type="ECO:0000256" key="2">
    <source>
        <dbReference type="SAM" id="SignalP"/>
    </source>
</evidence>